<dbReference type="InterPro" id="IPR011009">
    <property type="entry name" value="Kinase-like_dom_sf"/>
</dbReference>
<proteinExistence type="predicted"/>
<feature type="compositionally biased region" description="Polar residues" evidence="1">
    <location>
        <begin position="445"/>
        <end position="466"/>
    </location>
</feature>
<sequence length="981" mass="107681">MTDSQTWWTDERVQSTVTPEYVLKQFRLEEQNLLKRSIIFGDGVTNHTYLGCILERATRFFLILTHLGVPGLIFRLVDESYDDKDLPIAAEAVHTLRLSSGSDTSLDRRFYQAQFKYVARDVRKGHHIHFLHEETVPVRLVGSASGISRAAKDGIEKVHIGSGDVKVYGRKRIILEESHTHLTEADILSEIAFAKTLAHQHVLSLYGSYSHGNSLFVLLTPSIEYTLNSFLDNPPKHFESLPKPQRRETVLNWPHCLANGLAWLHSNRAHHGAIRPSNIIIDSAYQICLGQVDGLPVTHSNVKVSDIESYQYAAPERWKRTATMQTKTPAMLTMHSGGRTARKQNTSRHSASSSVNDSHERRPSLTPPTSSGFPIDTSKPTSTAYPLIPTSKANNPRGQGRSLDKSEYAASILSSSSSETRQDRSNSLRVPTNQVDHQLRPRLPTSFSTARSHVSSHSGDGGQNVNTATARSVTVAPSEIRSALIQTWQSAQFDPFAADIFSLGAIIIEIITFLCKRGSSAFSRHRSAKNRTAGRGGGVADASFHANLGQVFSWTVALEQDAKKKASKEDGKIFSAVGPVMDIARECLARSADKRPDASLLETTLEGCIQHLTSSGTAHCSLQSHVNTPGKSRLAARAPLKHSVTLTPMQEKELGISKRFEETNSSLASFNFDEYSLGKESMYKVDNEADRESFGRRRYSVIFPDDEIIDLQSIADRPDRIQNGTDISGWSHMHTDPRASYMSSDSDVQSDLPPEPQQLDSFFKPASRPPSLPAKDLFAPELGRALSQHSPTHARTSTTARKYVTADLGRPRQTGLASDSAGLRGIIPNRDIARSTTSGSSADSSHIRNSILSSTDRSRGRLSVSTLASNSSTIRLEWQQRDVSPVSVGDGNRTPNASACASEDAASEDEGVNDGPDEQTTAPSRRGDLSNAEKMYRNLQRSRMSLSKTGGESKGKKKTESSAGAKRAWLQSRYSLLGGKT</sequence>
<dbReference type="InterPro" id="IPR000719">
    <property type="entry name" value="Prot_kinase_dom"/>
</dbReference>
<gene>
    <name evidence="3" type="ORF">EPUS_04310</name>
</gene>
<dbReference type="Gene3D" id="3.30.200.20">
    <property type="entry name" value="Phosphorylase Kinase, domain 1"/>
    <property type="match status" value="1"/>
</dbReference>
<dbReference type="RefSeq" id="XP_007786412.1">
    <property type="nucleotide sequence ID" value="XM_007788222.1"/>
</dbReference>
<dbReference type="SUPFAM" id="SSF56112">
    <property type="entry name" value="Protein kinase-like (PK-like)"/>
    <property type="match status" value="1"/>
</dbReference>
<dbReference type="PROSITE" id="PS50011">
    <property type="entry name" value="PROTEIN_KINASE_DOM"/>
    <property type="match status" value="1"/>
</dbReference>
<feature type="compositionally biased region" description="Low complexity" evidence="1">
    <location>
        <begin position="835"/>
        <end position="844"/>
    </location>
</feature>
<dbReference type="OrthoDB" id="4062651at2759"/>
<evidence type="ECO:0000313" key="3">
    <source>
        <dbReference type="EMBL" id="ERF76233.1"/>
    </source>
</evidence>
<dbReference type="PANTHER" id="PTHR44305:SF24">
    <property type="entry name" value="TYROSINE-PROTEIN KINASE C03B1.5-RELATED"/>
    <property type="match status" value="1"/>
</dbReference>
<feature type="compositionally biased region" description="Polar residues" evidence="1">
    <location>
        <begin position="427"/>
        <end position="436"/>
    </location>
</feature>
<dbReference type="HOGENOM" id="CLU_303480_0_0_1"/>
<dbReference type="eggNOG" id="ENOG502QUU6">
    <property type="taxonomic scope" value="Eukaryota"/>
</dbReference>
<feature type="compositionally biased region" description="Polar residues" evidence="1">
    <location>
        <begin position="367"/>
        <end position="384"/>
    </location>
</feature>
<evidence type="ECO:0000313" key="4">
    <source>
        <dbReference type="Proteomes" id="UP000019373"/>
    </source>
</evidence>
<dbReference type="EMBL" id="KE720772">
    <property type="protein sequence ID" value="ERF76233.1"/>
    <property type="molecule type" value="Genomic_DNA"/>
</dbReference>
<dbReference type="GeneID" id="19239341"/>
<protein>
    <recommendedName>
        <fullName evidence="2">Protein kinase domain-containing protein</fullName>
    </recommendedName>
</protein>
<dbReference type="GO" id="GO:0005524">
    <property type="term" value="F:ATP binding"/>
    <property type="evidence" value="ECO:0007669"/>
    <property type="project" value="InterPro"/>
</dbReference>
<feature type="compositionally biased region" description="Low complexity" evidence="1">
    <location>
        <begin position="408"/>
        <end position="418"/>
    </location>
</feature>
<dbReference type="GO" id="GO:0004672">
    <property type="term" value="F:protein kinase activity"/>
    <property type="evidence" value="ECO:0007669"/>
    <property type="project" value="InterPro"/>
</dbReference>
<dbReference type="PANTHER" id="PTHR44305">
    <property type="entry name" value="SI:DKEY-192D15.2-RELATED"/>
    <property type="match status" value="1"/>
</dbReference>
<evidence type="ECO:0000256" key="1">
    <source>
        <dbReference type="SAM" id="MobiDB-lite"/>
    </source>
</evidence>
<feature type="domain" description="Protein kinase" evidence="2">
    <location>
        <begin position="104"/>
        <end position="614"/>
    </location>
</feature>
<name>U1GUU6_ENDPU</name>
<feature type="compositionally biased region" description="Basic and acidic residues" evidence="1">
    <location>
        <begin position="951"/>
        <end position="960"/>
    </location>
</feature>
<dbReference type="Pfam" id="PF00069">
    <property type="entry name" value="Pkinase"/>
    <property type="match status" value="1"/>
</dbReference>
<feature type="region of interest" description="Disordered" evidence="1">
    <location>
        <begin position="885"/>
        <end position="967"/>
    </location>
</feature>
<dbReference type="Proteomes" id="UP000019373">
    <property type="component" value="Unassembled WGS sequence"/>
</dbReference>
<dbReference type="InterPro" id="IPR053083">
    <property type="entry name" value="TF_kinase-domain_protein"/>
</dbReference>
<feature type="compositionally biased region" description="Polar residues" evidence="1">
    <location>
        <begin position="347"/>
        <end position="356"/>
    </location>
</feature>
<evidence type="ECO:0000259" key="2">
    <source>
        <dbReference type="PROSITE" id="PS50011"/>
    </source>
</evidence>
<feature type="compositionally biased region" description="Acidic residues" evidence="1">
    <location>
        <begin position="905"/>
        <end position="917"/>
    </location>
</feature>
<organism evidence="3 4">
    <name type="scientific">Endocarpon pusillum (strain Z07020 / HMAS-L-300199)</name>
    <name type="common">Lichen-forming fungus</name>
    <dbReference type="NCBI Taxonomy" id="1263415"/>
    <lineage>
        <taxon>Eukaryota</taxon>
        <taxon>Fungi</taxon>
        <taxon>Dikarya</taxon>
        <taxon>Ascomycota</taxon>
        <taxon>Pezizomycotina</taxon>
        <taxon>Eurotiomycetes</taxon>
        <taxon>Chaetothyriomycetidae</taxon>
        <taxon>Verrucariales</taxon>
        <taxon>Verrucariaceae</taxon>
        <taxon>Endocarpon</taxon>
    </lineage>
</organism>
<feature type="region of interest" description="Disordered" evidence="1">
    <location>
        <begin position="717"/>
        <end position="869"/>
    </location>
</feature>
<dbReference type="SMART" id="SM00220">
    <property type="entry name" value="S_TKc"/>
    <property type="match status" value="1"/>
</dbReference>
<dbReference type="AlphaFoldDB" id="U1GUU6"/>
<reference evidence="4" key="1">
    <citation type="journal article" date="2014" name="BMC Genomics">
        <title>Genome characteristics reveal the impact of lichenization on lichen-forming fungus Endocarpon pusillum Hedwig (Verrucariales, Ascomycota).</title>
        <authorList>
            <person name="Wang Y.-Y."/>
            <person name="Liu B."/>
            <person name="Zhang X.-Y."/>
            <person name="Zhou Q.-M."/>
            <person name="Zhang T."/>
            <person name="Li H."/>
            <person name="Yu Y.-F."/>
            <person name="Zhang X.-L."/>
            <person name="Hao X.-Y."/>
            <person name="Wang M."/>
            <person name="Wang L."/>
            <person name="Wei J.-C."/>
        </authorList>
    </citation>
    <scope>NUCLEOTIDE SEQUENCE [LARGE SCALE GENOMIC DNA]</scope>
    <source>
        <strain evidence="4">Z07020 / HMAS-L-300199</strain>
    </source>
</reference>
<dbReference type="Gene3D" id="1.10.510.10">
    <property type="entry name" value="Transferase(Phosphotransferase) domain 1"/>
    <property type="match status" value="1"/>
</dbReference>
<accession>U1GUU6</accession>
<feature type="compositionally biased region" description="Polar residues" evidence="1">
    <location>
        <begin position="787"/>
        <end position="800"/>
    </location>
</feature>
<keyword evidence="4" id="KW-1185">Reference proteome</keyword>
<feature type="region of interest" description="Disordered" evidence="1">
    <location>
        <begin position="321"/>
        <end position="466"/>
    </location>
</feature>